<proteinExistence type="predicted"/>
<gene>
    <name evidence="1" type="ORF">PFISCL1PPCAC_7379</name>
</gene>
<feature type="non-terminal residue" evidence="1">
    <location>
        <position position="1"/>
    </location>
</feature>
<accession>A0AAV5VBF3</accession>
<dbReference type="AlphaFoldDB" id="A0AAV5VBF3"/>
<keyword evidence="2" id="KW-1185">Reference proteome</keyword>
<dbReference type="Proteomes" id="UP001432322">
    <property type="component" value="Unassembled WGS sequence"/>
</dbReference>
<sequence length="126" mass="14688">WKRTPMYYEFLNRSQAMNFLRWLATRHSSEARLLLQLASMLCFSRHFLRQSYDHALHAVEKPVVQQTRLSLLLRSSSRSLPCLRAFGQIPTPLDSECNRDMPDLRCSRGVFRLAGLARQTASLCWC</sequence>
<name>A0AAV5VBF3_9BILA</name>
<evidence type="ECO:0000313" key="2">
    <source>
        <dbReference type="Proteomes" id="UP001432322"/>
    </source>
</evidence>
<protein>
    <submittedName>
        <fullName evidence="1">Uncharacterized protein</fullName>
    </submittedName>
</protein>
<organism evidence="1 2">
    <name type="scientific">Pristionchus fissidentatus</name>
    <dbReference type="NCBI Taxonomy" id="1538716"/>
    <lineage>
        <taxon>Eukaryota</taxon>
        <taxon>Metazoa</taxon>
        <taxon>Ecdysozoa</taxon>
        <taxon>Nematoda</taxon>
        <taxon>Chromadorea</taxon>
        <taxon>Rhabditida</taxon>
        <taxon>Rhabditina</taxon>
        <taxon>Diplogasteromorpha</taxon>
        <taxon>Diplogasteroidea</taxon>
        <taxon>Neodiplogasteridae</taxon>
        <taxon>Pristionchus</taxon>
    </lineage>
</organism>
<dbReference type="EMBL" id="BTSY01000002">
    <property type="protein sequence ID" value="GMT16082.1"/>
    <property type="molecule type" value="Genomic_DNA"/>
</dbReference>
<evidence type="ECO:0000313" key="1">
    <source>
        <dbReference type="EMBL" id="GMT16082.1"/>
    </source>
</evidence>
<comment type="caution">
    <text evidence="1">The sequence shown here is derived from an EMBL/GenBank/DDBJ whole genome shotgun (WGS) entry which is preliminary data.</text>
</comment>
<reference evidence="1" key="1">
    <citation type="submission" date="2023-10" db="EMBL/GenBank/DDBJ databases">
        <title>Genome assembly of Pristionchus species.</title>
        <authorList>
            <person name="Yoshida K."/>
            <person name="Sommer R.J."/>
        </authorList>
    </citation>
    <scope>NUCLEOTIDE SEQUENCE</scope>
    <source>
        <strain evidence="1">RS5133</strain>
    </source>
</reference>